<dbReference type="SUPFAM" id="SSF49599">
    <property type="entry name" value="TRAF domain-like"/>
    <property type="match status" value="1"/>
</dbReference>
<evidence type="ECO:0000313" key="3">
    <source>
        <dbReference type="EMBL" id="KAI3436692.1"/>
    </source>
</evidence>
<dbReference type="Pfam" id="PF22486">
    <property type="entry name" value="MATH_2"/>
    <property type="match status" value="1"/>
</dbReference>
<evidence type="ECO:0000256" key="1">
    <source>
        <dbReference type="ARBA" id="ARBA00023054"/>
    </source>
</evidence>
<sequence length="280" mass="31234">MVPPFKKPRLDEPQLFYLGTSGLDELADGRIKHGEVVLPFHSQVLATQSSVLRDLFRSLRTTKDPAVGAEMIELETPFKDFALEEVIFFLRFVYHTIDATAANFELAAAHAPGVIRLAHSLDVSGLLMAAADEYVGSEMTDFDVPAASLLAHWRAADLQPGDGEYTYILTEFSKQQSPMLSPEFEAAGYTWRLQVELDDDKLGLYLKAVTATSFQISYTLELLNQLSGKVCSKPTSRRTFKSDILTWGHNPFIDLNVLRSTPGYIVDDTVKLRVRISVDD</sequence>
<gene>
    <name evidence="3" type="ORF">D9Q98_006107</name>
</gene>
<reference evidence="3" key="1">
    <citation type="journal article" date="2019" name="Plant J.">
        <title>Chlorella vulgaris genome assembly and annotation reveals the molecular basis for metabolic acclimation to high light conditions.</title>
        <authorList>
            <person name="Cecchin M."/>
            <person name="Marcolungo L."/>
            <person name="Rossato M."/>
            <person name="Girolomoni L."/>
            <person name="Cosentino E."/>
            <person name="Cuine S."/>
            <person name="Li-Beisson Y."/>
            <person name="Delledonne M."/>
            <person name="Ballottari M."/>
        </authorList>
    </citation>
    <scope>NUCLEOTIDE SEQUENCE</scope>
    <source>
        <strain evidence="3">211/11P</strain>
    </source>
</reference>
<dbReference type="OrthoDB" id="10632957at2759"/>
<dbReference type="Gene3D" id="3.30.710.10">
    <property type="entry name" value="Potassium Channel Kv1.1, Chain A"/>
    <property type="match status" value="1"/>
</dbReference>
<reference evidence="3" key="2">
    <citation type="submission" date="2020-11" db="EMBL/GenBank/DDBJ databases">
        <authorList>
            <person name="Cecchin M."/>
            <person name="Marcolungo L."/>
            <person name="Rossato M."/>
            <person name="Girolomoni L."/>
            <person name="Cosentino E."/>
            <person name="Cuine S."/>
            <person name="Li-Beisson Y."/>
            <person name="Delledonne M."/>
            <person name="Ballottari M."/>
        </authorList>
    </citation>
    <scope>NUCLEOTIDE SEQUENCE</scope>
    <source>
        <strain evidence="3">211/11P</strain>
        <tissue evidence="3">Whole cell</tissue>
    </source>
</reference>
<comment type="caution">
    <text evidence="3">The sequence shown here is derived from an EMBL/GenBank/DDBJ whole genome shotgun (WGS) entry which is preliminary data.</text>
</comment>
<evidence type="ECO:0000313" key="4">
    <source>
        <dbReference type="Proteomes" id="UP001055712"/>
    </source>
</evidence>
<dbReference type="InterPro" id="IPR050804">
    <property type="entry name" value="MCC"/>
</dbReference>
<dbReference type="InterPro" id="IPR002083">
    <property type="entry name" value="MATH/TRAF_dom"/>
</dbReference>
<keyword evidence="1" id="KW-0175">Coiled coil</keyword>
<evidence type="ECO:0000259" key="2">
    <source>
        <dbReference type="PROSITE" id="PS50144"/>
    </source>
</evidence>
<dbReference type="Proteomes" id="UP001055712">
    <property type="component" value="Unassembled WGS sequence"/>
</dbReference>
<feature type="domain" description="MATH" evidence="2">
    <location>
        <begin position="162"/>
        <end position="276"/>
    </location>
</feature>
<dbReference type="AlphaFoldDB" id="A0A9D4TX10"/>
<dbReference type="InterPro" id="IPR011333">
    <property type="entry name" value="SKP1/BTB/POZ_sf"/>
</dbReference>
<keyword evidence="4" id="KW-1185">Reference proteome</keyword>
<protein>
    <recommendedName>
        <fullName evidence="2">MATH domain-containing protein</fullName>
    </recommendedName>
</protein>
<organism evidence="3 4">
    <name type="scientific">Chlorella vulgaris</name>
    <name type="common">Green alga</name>
    <dbReference type="NCBI Taxonomy" id="3077"/>
    <lineage>
        <taxon>Eukaryota</taxon>
        <taxon>Viridiplantae</taxon>
        <taxon>Chlorophyta</taxon>
        <taxon>core chlorophytes</taxon>
        <taxon>Trebouxiophyceae</taxon>
        <taxon>Chlorellales</taxon>
        <taxon>Chlorellaceae</taxon>
        <taxon>Chlorella clade</taxon>
        <taxon>Chlorella</taxon>
    </lineage>
</organism>
<dbReference type="Gene3D" id="2.60.210.10">
    <property type="entry name" value="Apoptosis, Tumor Necrosis Factor Receptor Associated Protein 2, Chain A"/>
    <property type="match status" value="1"/>
</dbReference>
<dbReference type="InterPro" id="IPR008974">
    <property type="entry name" value="TRAF-like"/>
</dbReference>
<dbReference type="PANTHER" id="PTHR46236">
    <property type="entry name" value="TRAF-LIKE SUPERFAMILY PROTEIN"/>
    <property type="match status" value="1"/>
</dbReference>
<dbReference type="PROSITE" id="PS50144">
    <property type="entry name" value="MATH"/>
    <property type="match status" value="1"/>
</dbReference>
<proteinExistence type="predicted"/>
<name>A0A9D4TX10_CHLVU</name>
<accession>A0A9D4TX10</accession>
<dbReference type="EMBL" id="SIDB01000002">
    <property type="protein sequence ID" value="KAI3436692.1"/>
    <property type="molecule type" value="Genomic_DNA"/>
</dbReference>
<dbReference type="PANTHER" id="PTHR46236:SF35">
    <property type="entry name" value="MATH DOMAIN-CONTAINING PROTEIN"/>
    <property type="match status" value="1"/>
</dbReference>
<dbReference type="SUPFAM" id="SSF54695">
    <property type="entry name" value="POZ domain"/>
    <property type="match status" value="1"/>
</dbReference>
<dbReference type="CDD" id="cd00121">
    <property type="entry name" value="MATH"/>
    <property type="match status" value="1"/>
</dbReference>